<evidence type="ECO:0000313" key="2">
    <source>
        <dbReference type="EMBL" id="CUU54899.1"/>
    </source>
</evidence>
<accession>A0A0S4QHJ9</accession>
<keyword evidence="1" id="KW-0732">Signal</keyword>
<evidence type="ECO:0000256" key="1">
    <source>
        <dbReference type="ARBA" id="ARBA00022729"/>
    </source>
</evidence>
<dbReference type="SUPFAM" id="SSF55486">
    <property type="entry name" value="Metalloproteases ('zincins'), catalytic domain"/>
    <property type="match status" value="1"/>
</dbReference>
<gene>
    <name evidence="2" type="ORF">Ga0074812_103389</name>
</gene>
<dbReference type="InterPro" id="IPR013517">
    <property type="entry name" value="FG-GAP"/>
</dbReference>
<dbReference type="Pfam" id="PF13517">
    <property type="entry name" value="FG-GAP_3"/>
    <property type="match status" value="1"/>
</dbReference>
<dbReference type="InterPro" id="IPR028994">
    <property type="entry name" value="Integrin_alpha_N"/>
</dbReference>
<proteinExistence type="predicted"/>
<dbReference type="GO" id="GO:0008237">
    <property type="term" value="F:metallopeptidase activity"/>
    <property type="evidence" value="ECO:0007669"/>
    <property type="project" value="InterPro"/>
</dbReference>
<dbReference type="InterPro" id="IPR024079">
    <property type="entry name" value="MetalloPept_cat_dom_sf"/>
</dbReference>
<dbReference type="Proteomes" id="UP000198802">
    <property type="component" value="Unassembled WGS sequence"/>
</dbReference>
<evidence type="ECO:0000313" key="3">
    <source>
        <dbReference type="Proteomes" id="UP000198802"/>
    </source>
</evidence>
<protein>
    <submittedName>
        <fullName evidence="2">Repeat domain-containing protein</fullName>
    </submittedName>
</protein>
<dbReference type="SUPFAM" id="SSF69318">
    <property type="entry name" value="Integrin alpha N-terminal domain"/>
    <property type="match status" value="1"/>
</dbReference>
<sequence>MMAPNGTRFGGWLLNTADNRFGPVGDFDGDGRDEILVTSPWGIGILKLSGSTLTVPMMAPNGTRFGGWLLNTADNHFATPADFDGDGRDEILVTSPWGLGILRLSGGTLTSPVMVSNGTRLGGWLLNTADNRLGPVGDLDGDKRAEIVITSPWGLGVLELNGSTLNSLMLAPNGTRFGGWLLNTADNYVDMVVDVDGDGSDEIIVTSPWGIGVLELNGPSLNSLMLAPNGTRFGGWLLNTADNQIGVGDQLVRLHIKILTTPDVSIENMIVAMARAYEAVGIRVHRVSTETLSLPALNDLDVGTCQLGVTTTEQNQLFNNRNNAGPLDVVVYFVRSTVPPYNGCASHPAGRPGAVVAQGATEWTLAHEVGHVLTLRHVDDNNRLMTGNGTANITNPPPDLVATEVNSMRASRLTHAI</sequence>
<dbReference type="EMBL" id="FAOZ01000003">
    <property type="protein sequence ID" value="CUU54899.1"/>
    <property type="molecule type" value="Genomic_DNA"/>
</dbReference>
<dbReference type="Gene3D" id="3.40.390.10">
    <property type="entry name" value="Collagenase (Catalytic Domain)"/>
    <property type="match status" value="1"/>
</dbReference>
<keyword evidence="3" id="KW-1185">Reference proteome</keyword>
<dbReference type="Gene3D" id="2.130.10.130">
    <property type="entry name" value="Integrin alpha, N-terminal"/>
    <property type="match status" value="1"/>
</dbReference>
<reference evidence="3" key="1">
    <citation type="submission" date="2015-11" db="EMBL/GenBank/DDBJ databases">
        <authorList>
            <person name="Varghese N."/>
        </authorList>
    </citation>
    <scope>NUCLEOTIDE SEQUENCE [LARGE SCALE GENOMIC DNA]</scope>
    <source>
        <strain evidence="3">DSM 45899</strain>
    </source>
</reference>
<organism evidence="2 3">
    <name type="scientific">Parafrankia irregularis</name>
    <dbReference type="NCBI Taxonomy" id="795642"/>
    <lineage>
        <taxon>Bacteria</taxon>
        <taxon>Bacillati</taxon>
        <taxon>Actinomycetota</taxon>
        <taxon>Actinomycetes</taxon>
        <taxon>Frankiales</taxon>
        <taxon>Frankiaceae</taxon>
        <taxon>Parafrankia</taxon>
    </lineage>
</organism>
<name>A0A0S4QHJ9_9ACTN</name>
<dbReference type="AlphaFoldDB" id="A0A0S4QHJ9"/>